<dbReference type="InterPro" id="IPR036388">
    <property type="entry name" value="WH-like_DNA-bd_sf"/>
</dbReference>
<dbReference type="PANTHER" id="PTHR43133">
    <property type="entry name" value="RNA POLYMERASE ECF-TYPE SIGMA FACTO"/>
    <property type="match status" value="1"/>
</dbReference>
<evidence type="ECO:0000313" key="9">
    <source>
        <dbReference type="Proteomes" id="UP000219285"/>
    </source>
</evidence>
<protein>
    <submittedName>
        <fullName evidence="8">Sigma-70 family RNA polymerase sigma factor</fullName>
    </submittedName>
</protein>
<dbReference type="NCBIfam" id="TIGR02937">
    <property type="entry name" value="sigma70-ECF"/>
    <property type="match status" value="1"/>
</dbReference>
<dbReference type="Gene3D" id="1.10.1740.10">
    <property type="match status" value="1"/>
</dbReference>
<gene>
    <name evidence="8" type="ORF">CA267_005140</name>
</gene>
<evidence type="ECO:0000259" key="6">
    <source>
        <dbReference type="Pfam" id="PF04542"/>
    </source>
</evidence>
<feature type="domain" description="RNA polymerase sigma-70 region 2" evidence="6">
    <location>
        <begin position="24"/>
        <end position="90"/>
    </location>
</feature>
<evidence type="ECO:0000256" key="4">
    <source>
        <dbReference type="ARBA" id="ARBA00023125"/>
    </source>
</evidence>
<dbReference type="Pfam" id="PF08281">
    <property type="entry name" value="Sigma70_r4_2"/>
    <property type="match status" value="1"/>
</dbReference>
<feature type="domain" description="RNA polymerase sigma factor 70 region 4 type 2" evidence="7">
    <location>
        <begin position="120"/>
        <end position="171"/>
    </location>
</feature>
<keyword evidence="9" id="KW-1185">Reference proteome</keyword>
<dbReference type="InterPro" id="IPR014284">
    <property type="entry name" value="RNA_pol_sigma-70_dom"/>
</dbReference>
<dbReference type="GO" id="GO:0016987">
    <property type="term" value="F:sigma factor activity"/>
    <property type="evidence" value="ECO:0007669"/>
    <property type="project" value="UniProtKB-KW"/>
</dbReference>
<keyword evidence="2" id="KW-0805">Transcription regulation</keyword>
<dbReference type="InterPro" id="IPR007627">
    <property type="entry name" value="RNA_pol_sigma70_r2"/>
</dbReference>
<evidence type="ECO:0000259" key="7">
    <source>
        <dbReference type="Pfam" id="PF08281"/>
    </source>
</evidence>
<evidence type="ECO:0000313" key="8">
    <source>
        <dbReference type="EMBL" id="QJR80203.1"/>
    </source>
</evidence>
<evidence type="ECO:0000256" key="2">
    <source>
        <dbReference type="ARBA" id="ARBA00023015"/>
    </source>
</evidence>
<evidence type="ECO:0000256" key="3">
    <source>
        <dbReference type="ARBA" id="ARBA00023082"/>
    </source>
</evidence>
<dbReference type="SUPFAM" id="SSF88946">
    <property type="entry name" value="Sigma2 domain of RNA polymerase sigma factors"/>
    <property type="match status" value="1"/>
</dbReference>
<name>A0A6M4MAL4_9ALTE</name>
<dbReference type="SUPFAM" id="SSF88659">
    <property type="entry name" value="Sigma3 and sigma4 domains of RNA polymerase sigma factors"/>
    <property type="match status" value="1"/>
</dbReference>
<reference evidence="9" key="1">
    <citation type="submission" date="2014-12" db="EMBL/GenBank/DDBJ databases">
        <title>Complete genome sequence of a multi-drug resistant Klebsiella pneumoniae.</title>
        <authorList>
            <person name="Hua X."/>
            <person name="Chen Q."/>
            <person name="Li X."/>
            <person name="Feng Y."/>
            <person name="Ruan Z."/>
            <person name="Yu Y."/>
        </authorList>
    </citation>
    <scope>NUCLEOTIDE SEQUENCE [LARGE SCALE GENOMIC DNA]</scope>
    <source>
        <strain evidence="9">5.12</strain>
    </source>
</reference>
<dbReference type="AlphaFoldDB" id="A0A6M4MAL4"/>
<dbReference type="InterPro" id="IPR013249">
    <property type="entry name" value="RNA_pol_sigma70_r4_t2"/>
</dbReference>
<dbReference type="Gene3D" id="1.10.10.10">
    <property type="entry name" value="Winged helix-like DNA-binding domain superfamily/Winged helix DNA-binding domain"/>
    <property type="match status" value="1"/>
</dbReference>
<dbReference type="GO" id="GO:0003677">
    <property type="term" value="F:DNA binding"/>
    <property type="evidence" value="ECO:0007669"/>
    <property type="project" value="UniProtKB-KW"/>
</dbReference>
<sequence length="180" mass="20777">MFEKRDEKLIEQALSGNKKAWLALIKRYEKSIYHYGIRMTGNSHDAADLMQDIFISVFRSLGNYRKEGSFKSWLFRVAHYRCIEFYRRKRPEQGMDDVPEPVCENNGPEADVLSDRASASLIRAMQKLPLTQKAIVELKFFGQFTFDEIAQQLGLSANTVKSRLYSALSKLKLDLEVENA</sequence>
<comment type="similarity">
    <text evidence="1">Belongs to the sigma-70 factor family. ECF subfamily.</text>
</comment>
<evidence type="ECO:0000256" key="5">
    <source>
        <dbReference type="ARBA" id="ARBA00023163"/>
    </source>
</evidence>
<dbReference type="OrthoDB" id="9784272at2"/>
<keyword evidence="4" id="KW-0238">DNA-binding</keyword>
<dbReference type="Proteomes" id="UP000219285">
    <property type="component" value="Chromosome"/>
</dbReference>
<accession>A0A6M4MAL4</accession>
<proteinExistence type="inferred from homology"/>
<keyword evidence="5" id="KW-0804">Transcription</keyword>
<organism evidence="8 9">
    <name type="scientific">Alteromonas pelagimontana</name>
    <dbReference type="NCBI Taxonomy" id="1858656"/>
    <lineage>
        <taxon>Bacteria</taxon>
        <taxon>Pseudomonadati</taxon>
        <taxon>Pseudomonadota</taxon>
        <taxon>Gammaproteobacteria</taxon>
        <taxon>Alteromonadales</taxon>
        <taxon>Alteromonadaceae</taxon>
        <taxon>Alteromonas/Salinimonas group</taxon>
        <taxon>Alteromonas</taxon>
    </lineage>
</organism>
<dbReference type="InterPro" id="IPR013324">
    <property type="entry name" value="RNA_pol_sigma_r3/r4-like"/>
</dbReference>
<evidence type="ECO:0000256" key="1">
    <source>
        <dbReference type="ARBA" id="ARBA00010641"/>
    </source>
</evidence>
<dbReference type="RefSeq" id="WP_075608485.1">
    <property type="nucleotide sequence ID" value="NZ_CP052766.1"/>
</dbReference>
<dbReference type="PANTHER" id="PTHR43133:SF8">
    <property type="entry name" value="RNA POLYMERASE SIGMA FACTOR HI_1459-RELATED"/>
    <property type="match status" value="1"/>
</dbReference>
<dbReference type="GO" id="GO:0006352">
    <property type="term" value="P:DNA-templated transcription initiation"/>
    <property type="evidence" value="ECO:0007669"/>
    <property type="project" value="InterPro"/>
</dbReference>
<keyword evidence="3" id="KW-0731">Sigma factor</keyword>
<dbReference type="InterPro" id="IPR013325">
    <property type="entry name" value="RNA_pol_sigma_r2"/>
</dbReference>
<dbReference type="InterPro" id="IPR039425">
    <property type="entry name" value="RNA_pol_sigma-70-like"/>
</dbReference>
<dbReference type="CDD" id="cd06171">
    <property type="entry name" value="Sigma70_r4"/>
    <property type="match status" value="1"/>
</dbReference>
<dbReference type="KEGG" id="apel:CA267_005140"/>
<reference evidence="8 9" key="2">
    <citation type="submission" date="2020-04" db="EMBL/GenBank/DDBJ databases">
        <title>Complete genome sequence of Alteromonas pelagimontana 5.12T.</title>
        <authorList>
            <person name="Sinha R.K."/>
            <person name="Krishnan K.P."/>
            <person name="Kurian J.P."/>
        </authorList>
    </citation>
    <scope>NUCLEOTIDE SEQUENCE [LARGE SCALE GENOMIC DNA]</scope>
    <source>
        <strain evidence="8 9">5.12</strain>
    </source>
</reference>
<dbReference type="EMBL" id="CP052766">
    <property type="protein sequence ID" value="QJR80203.1"/>
    <property type="molecule type" value="Genomic_DNA"/>
</dbReference>
<dbReference type="Pfam" id="PF04542">
    <property type="entry name" value="Sigma70_r2"/>
    <property type="match status" value="1"/>
</dbReference>